<dbReference type="AlphaFoldDB" id="I3D4R8"/>
<comment type="caution">
    <text evidence="1">The sequence shown here is derived from an EMBL/GenBank/DDBJ whole genome shotgun (WGS) entry which is preliminary data.</text>
</comment>
<dbReference type="EMBL" id="AEXL02000024">
    <property type="protein sequence ID" value="EIJ66711.1"/>
    <property type="molecule type" value="Genomic_DNA"/>
</dbReference>
<keyword evidence="2" id="KW-1185">Reference proteome</keyword>
<organism evidence="1 2">
    <name type="scientific">Candidatus Nitrosopumilus salarius BD31</name>
    <dbReference type="NCBI Taxonomy" id="859350"/>
    <lineage>
        <taxon>Archaea</taxon>
        <taxon>Nitrososphaerota</taxon>
        <taxon>Nitrososphaeria</taxon>
        <taxon>Nitrosopumilales</taxon>
        <taxon>Nitrosopumilaceae</taxon>
        <taxon>Nitrosopumilus</taxon>
    </lineage>
</organism>
<name>I3D4R8_9ARCH</name>
<proteinExistence type="predicted"/>
<sequence>MSINPTESCLDCGTPLELTIAGQKKKPCPKCGAYRRKREYQ</sequence>
<dbReference type="RefSeq" id="WP_008297315.1">
    <property type="nucleotide sequence ID" value="NZ_AEXL02000024.1"/>
</dbReference>
<gene>
    <name evidence="1" type="ORF">BD31_I1206</name>
</gene>
<evidence type="ECO:0000313" key="1">
    <source>
        <dbReference type="EMBL" id="EIJ66711.1"/>
    </source>
</evidence>
<reference evidence="1 2" key="1">
    <citation type="journal article" date="2012" name="J. Bacteriol.">
        <title>Genome sequence of "Candidatus Nitrosopumilus salaria" BD31, an ammonia-oxidizing archaeon from the San Francisco Bay estuary.</title>
        <authorList>
            <person name="Mosier A.C."/>
            <person name="Allen E.E."/>
            <person name="Kim M."/>
            <person name="Ferriera S."/>
            <person name="Francis C.A."/>
        </authorList>
    </citation>
    <scope>NUCLEOTIDE SEQUENCE [LARGE SCALE GENOMIC DNA]</scope>
    <source>
        <strain evidence="1 2">BD31</strain>
    </source>
</reference>
<evidence type="ECO:0000313" key="2">
    <source>
        <dbReference type="Proteomes" id="UP000003423"/>
    </source>
</evidence>
<dbReference type="Proteomes" id="UP000003423">
    <property type="component" value="Unassembled WGS sequence"/>
</dbReference>
<protein>
    <submittedName>
        <fullName evidence="1">Uncharacterized protein</fullName>
    </submittedName>
</protein>
<accession>I3D4R8</accession>